<dbReference type="Gene3D" id="3.30.9.10">
    <property type="entry name" value="D-Amino Acid Oxidase, subunit A, domain 2"/>
    <property type="match status" value="1"/>
</dbReference>
<accession>A0A1H7VPT2</accession>
<protein>
    <submittedName>
        <fullName evidence="3">Glycine/D-amino acid oxidase</fullName>
    </submittedName>
</protein>
<reference evidence="4" key="1">
    <citation type="submission" date="2016-10" db="EMBL/GenBank/DDBJ databases">
        <authorList>
            <person name="Varghese N."/>
        </authorList>
    </citation>
    <scope>NUCLEOTIDE SEQUENCE [LARGE SCALE GENOMIC DNA]</scope>
    <source>
        <strain evidence="4">DSM 45096 / BCRC 16803 / CGMCC 4.1857 / CIP 109030 / JCM 12277 / KCTC 19219 / NBRC 100920 / 33214</strain>
    </source>
</reference>
<dbReference type="eggNOG" id="COG0665">
    <property type="taxonomic scope" value="Bacteria"/>
</dbReference>
<dbReference type="PANTHER" id="PTHR13847:SF287">
    <property type="entry name" value="FAD-DEPENDENT OXIDOREDUCTASE DOMAIN-CONTAINING PROTEIN 1"/>
    <property type="match status" value="1"/>
</dbReference>
<sequence length="407" mass="41568">MTPGAAMTPGAEVVVVGAGIVGAAVARALALAGVGVTVLDRGPAACGTSASGEGNILVSDKAPGPELELARHSAGLWPALAAELTEELGPRFPALEYEPKGGLVVATTAEGAAGLTGFAAAQRDAGVLATELSADQALALEPWLTPDPAAVVHYPEDAQIQPVVATEALLASARLHGARLRVGCEVLGPVVARGRLVGLRTTGGDIAADQVVVAAGPWSGEVAARLGVDLPVLPRRGVVLVTARMPQRVFHKVYDADYVGAVASGAEDLQTSGVVESTPAGTVLIGSSREHVGFDATLRVRVLRELAARALRLFPFLADVPVQRAYGGFRPYTPDHLPVIGPDPRLPGLWHATGHEGAGIGLSAATAELLRDLLLDRTPTLAATPFAVDRYVLTSTAPPTAAGTEHG</sequence>
<dbReference type="GO" id="GO:0016491">
    <property type="term" value="F:oxidoreductase activity"/>
    <property type="evidence" value="ECO:0007669"/>
    <property type="project" value="UniProtKB-KW"/>
</dbReference>
<gene>
    <name evidence="3" type="ORF">SAMN05414137_118157</name>
</gene>
<dbReference type="Gene3D" id="3.50.50.60">
    <property type="entry name" value="FAD/NAD(P)-binding domain"/>
    <property type="match status" value="1"/>
</dbReference>
<dbReference type="Proteomes" id="UP000183015">
    <property type="component" value="Unassembled WGS sequence"/>
</dbReference>
<name>A0A1H7VPT2_STRJI</name>
<evidence type="ECO:0000313" key="4">
    <source>
        <dbReference type="Proteomes" id="UP000183015"/>
    </source>
</evidence>
<dbReference type="RefSeq" id="WP_236655971.1">
    <property type="nucleotide sequence ID" value="NZ_BBPN01000010.1"/>
</dbReference>
<keyword evidence="4" id="KW-1185">Reference proteome</keyword>
<proteinExistence type="predicted"/>
<dbReference type="STRING" id="235985.SAMN05414137_118157"/>
<dbReference type="InterPro" id="IPR006076">
    <property type="entry name" value="FAD-dep_OxRdtase"/>
</dbReference>
<dbReference type="EMBL" id="FOAZ01000018">
    <property type="protein sequence ID" value="SEM10807.1"/>
    <property type="molecule type" value="Genomic_DNA"/>
</dbReference>
<dbReference type="SUPFAM" id="SSF54373">
    <property type="entry name" value="FAD-linked reductases, C-terminal domain"/>
    <property type="match status" value="1"/>
</dbReference>
<keyword evidence="1" id="KW-0560">Oxidoreductase</keyword>
<dbReference type="GO" id="GO:0005737">
    <property type="term" value="C:cytoplasm"/>
    <property type="evidence" value="ECO:0007669"/>
    <property type="project" value="TreeGrafter"/>
</dbReference>
<feature type="domain" description="FAD dependent oxidoreductase" evidence="2">
    <location>
        <begin position="13"/>
        <end position="373"/>
    </location>
</feature>
<dbReference type="Pfam" id="PF01266">
    <property type="entry name" value="DAO"/>
    <property type="match status" value="1"/>
</dbReference>
<dbReference type="PANTHER" id="PTHR13847">
    <property type="entry name" value="SARCOSINE DEHYDROGENASE-RELATED"/>
    <property type="match status" value="1"/>
</dbReference>
<evidence type="ECO:0000256" key="1">
    <source>
        <dbReference type="ARBA" id="ARBA00023002"/>
    </source>
</evidence>
<dbReference type="SUPFAM" id="SSF51905">
    <property type="entry name" value="FAD/NAD(P)-binding domain"/>
    <property type="match status" value="1"/>
</dbReference>
<evidence type="ECO:0000313" key="3">
    <source>
        <dbReference type="EMBL" id="SEM10807.1"/>
    </source>
</evidence>
<evidence type="ECO:0000259" key="2">
    <source>
        <dbReference type="Pfam" id="PF01266"/>
    </source>
</evidence>
<organism evidence="3 4">
    <name type="scientific">Streptacidiphilus jiangxiensis</name>
    <dbReference type="NCBI Taxonomy" id="235985"/>
    <lineage>
        <taxon>Bacteria</taxon>
        <taxon>Bacillati</taxon>
        <taxon>Actinomycetota</taxon>
        <taxon>Actinomycetes</taxon>
        <taxon>Kitasatosporales</taxon>
        <taxon>Streptomycetaceae</taxon>
        <taxon>Streptacidiphilus</taxon>
    </lineage>
</organism>
<dbReference type="InterPro" id="IPR036188">
    <property type="entry name" value="FAD/NAD-bd_sf"/>
</dbReference>
<dbReference type="AlphaFoldDB" id="A0A1H7VPT2"/>